<dbReference type="SMART" id="SM00175">
    <property type="entry name" value="RAB"/>
    <property type="match status" value="1"/>
</dbReference>
<dbReference type="Proteomes" id="UP001472866">
    <property type="component" value="Chromosome 11"/>
</dbReference>
<dbReference type="GO" id="GO:0005886">
    <property type="term" value="C:plasma membrane"/>
    <property type="evidence" value="ECO:0007669"/>
    <property type="project" value="UniProtKB-SubCell"/>
</dbReference>
<keyword evidence="3" id="KW-1003">Cell membrane</keyword>
<keyword evidence="7" id="KW-0449">Lipoprotein</keyword>
<evidence type="ECO:0000256" key="5">
    <source>
        <dbReference type="ARBA" id="ARBA00023134"/>
    </source>
</evidence>
<dbReference type="PANTHER" id="PTHR47980">
    <property type="entry name" value="LD44762P"/>
    <property type="match status" value="1"/>
</dbReference>
<evidence type="ECO:0000256" key="9">
    <source>
        <dbReference type="SAM" id="MobiDB-lite"/>
    </source>
</evidence>
<evidence type="ECO:0000256" key="4">
    <source>
        <dbReference type="ARBA" id="ARBA00022741"/>
    </source>
</evidence>
<name>A0AAX4PI35_9CHLO</name>
<dbReference type="PROSITE" id="PS51419">
    <property type="entry name" value="RAB"/>
    <property type="match status" value="1"/>
</dbReference>
<proteinExistence type="inferred from homology"/>
<dbReference type="GO" id="GO:0003924">
    <property type="term" value="F:GTPase activity"/>
    <property type="evidence" value="ECO:0007669"/>
    <property type="project" value="InterPro"/>
</dbReference>
<evidence type="ECO:0000256" key="3">
    <source>
        <dbReference type="ARBA" id="ARBA00022475"/>
    </source>
</evidence>
<sequence length="206" mass="23111">MSRQRQDYDHVIKLLVIGDSGVGKTSLLLRFSEDSFTTSFISTIGIDFKIKKVMIDEKCCKLQIWDTAGQERFRTITKAYYRGAMGIMLVYDTTDEKSFENVRNWMKNIEQNAAPDVNKVLLGNKSDSAKRAISTQMGAALAEEFGIDYFETSAKTGSFVEDAFVHISRDVKNRLEREKPAGPSAGDAQVGVIKASKEKQKKKKCC</sequence>
<dbReference type="PROSITE" id="PS51421">
    <property type="entry name" value="RAS"/>
    <property type="match status" value="1"/>
</dbReference>
<dbReference type="SMART" id="SM00173">
    <property type="entry name" value="RAS"/>
    <property type="match status" value="1"/>
</dbReference>
<accession>A0AAX4PI35</accession>
<gene>
    <name evidence="10" type="ORF">HKI87_11g68270</name>
</gene>
<keyword evidence="4" id="KW-0547">Nucleotide-binding</keyword>
<evidence type="ECO:0000313" key="11">
    <source>
        <dbReference type="Proteomes" id="UP001472866"/>
    </source>
</evidence>
<dbReference type="SMART" id="SM00176">
    <property type="entry name" value="RAN"/>
    <property type="match status" value="1"/>
</dbReference>
<dbReference type="PRINTS" id="PR00449">
    <property type="entry name" value="RASTRNSFRMNG"/>
</dbReference>
<keyword evidence="5" id="KW-0342">GTP-binding</keyword>
<dbReference type="InterPro" id="IPR001806">
    <property type="entry name" value="Small_GTPase"/>
</dbReference>
<dbReference type="Gene3D" id="3.40.50.300">
    <property type="entry name" value="P-loop containing nucleotide triphosphate hydrolases"/>
    <property type="match status" value="1"/>
</dbReference>
<reference evidence="10 11" key="1">
    <citation type="submission" date="2024-03" db="EMBL/GenBank/DDBJ databases">
        <title>Complete genome sequence of the green alga Chloropicon roscoffensis RCC1871.</title>
        <authorList>
            <person name="Lemieux C."/>
            <person name="Pombert J.-F."/>
            <person name="Otis C."/>
            <person name="Turmel M."/>
        </authorList>
    </citation>
    <scope>NUCLEOTIDE SEQUENCE [LARGE SCALE GENOMIC DNA]</scope>
    <source>
        <strain evidence="10 11">RCC1871</strain>
    </source>
</reference>
<dbReference type="FunFam" id="3.40.50.300:FF:000308">
    <property type="entry name" value="ras-related protein RABE1c-like"/>
    <property type="match status" value="1"/>
</dbReference>
<keyword evidence="6" id="KW-0472">Membrane</keyword>
<dbReference type="SUPFAM" id="SSF52540">
    <property type="entry name" value="P-loop containing nucleoside triphosphate hydrolases"/>
    <property type="match status" value="1"/>
</dbReference>
<comment type="similarity">
    <text evidence="2">Belongs to the small GTPase superfamily. Rab family.</text>
</comment>
<dbReference type="NCBIfam" id="TIGR00231">
    <property type="entry name" value="small_GTP"/>
    <property type="match status" value="1"/>
</dbReference>
<dbReference type="SMART" id="SM00174">
    <property type="entry name" value="RHO"/>
    <property type="match status" value="1"/>
</dbReference>
<dbReference type="Pfam" id="PF00071">
    <property type="entry name" value="Ras"/>
    <property type="match status" value="1"/>
</dbReference>
<dbReference type="GO" id="GO:0005525">
    <property type="term" value="F:GTP binding"/>
    <property type="evidence" value="ECO:0007669"/>
    <property type="project" value="UniProtKB-KW"/>
</dbReference>
<dbReference type="AlphaFoldDB" id="A0AAX4PI35"/>
<evidence type="ECO:0000256" key="1">
    <source>
        <dbReference type="ARBA" id="ARBA00004193"/>
    </source>
</evidence>
<dbReference type="EMBL" id="CP151511">
    <property type="protein sequence ID" value="WZN65270.1"/>
    <property type="molecule type" value="Genomic_DNA"/>
</dbReference>
<keyword evidence="11" id="KW-1185">Reference proteome</keyword>
<feature type="region of interest" description="Disordered" evidence="9">
    <location>
        <begin position="176"/>
        <end position="206"/>
    </location>
</feature>
<dbReference type="InterPro" id="IPR050305">
    <property type="entry name" value="Small_GTPase_Rab"/>
</dbReference>
<dbReference type="InterPro" id="IPR027417">
    <property type="entry name" value="P-loop_NTPase"/>
</dbReference>
<comment type="subcellular location">
    <subcellularLocation>
        <location evidence="1">Cell membrane</location>
        <topology evidence="1">Lipid-anchor</topology>
    </subcellularLocation>
</comment>
<evidence type="ECO:0000256" key="2">
    <source>
        <dbReference type="ARBA" id="ARBA00006270"/>
    </source>
</evidence>
<dbReference type="PROSITE" id="PS51417">
    <property type="entry name" value="ARF"/>
    <property type="match status" value="1"/>
</dbReference>
<evidence type="ECO:0000256" key="6">
    <source>
        <dbReference type="ARBA" id="ARBA00023136"/>
    </source>
</evidence>
<keyword evidence="8" id="KW-0636">Prenylation</keyword>
<evidence type="ECO:0000256" key="7">
    <source>
        <dbReference type="ARBA" id="ARBA00023288"/>
    </source>
</evidence>
<protein>
    <submittedName>
        <fullName evidence="10">Small rab-related GTPase</fullName>
    </submittedName>
</protein>
<dbReference type="SMART" id="SM00177">
    <property type="entry name" value="ARF"/>
    <property type="match status" value="1"/>
</dbReference>
<organism evidence="10 11">
    <name type="scientific">Chloropicon roscoffensis</name>
    <dbReference type="NCBI Taxonomy" id="1461544"/>
    <lineage>
        <taxon>Eukaryota</taxon>
        <taxon>Viridiplantae</taxon>
        <taxon>Chlorophyta</taxon>
        <taxon>Chloropicophyceae</taxon>
        <taxon>Chloropicales</taxon>
        <taxon>Chloropicaceae</taxon>
        <taxon>Chloropicon</taxon>
    </lineage>
</organism>
<dbReference type="InterPro" id="IPR005225">
    <property type="entry name" value="Small_GTP-bd"/>
</dbReference>
<evidence type="ECO:0000313" key="10">
    <source>
        <dbReference type="EMBL" id="WZN65270.1"/>
    </source>
</evidence>
<dbReference type="PROSITE" id="PS51420">
    <property type="entry name" value="RHO"/>
    <property type="match status" value="1"/>
</dbReference>
<evidence type="ECO:0000256" key="8">
    <source>
        <dbReference type="ARBA" id="ARBA00023289"/>
    </source>
</evidence>